<proteinExistence type="predicted"/>
<name>A0ABN2YH46_9ACTN</name>
<sequence>MTEASATELPSGSSTVVRTITPVWRVCVPAFATSTRARTVALAARPPRRAPARPGVVTRVPQRDTCTGSVMTSRAFR</sequence>
<dbReference type="EMBL" id="BAAAPF010000099">
    <property type="protein sequence ID" value="GAA2126735.1"/>
    <property type="molecule type" value="Genomic_DNA"/>
</dbReference>
<reference evidence="2 3" key="1">
    <citation type="journal article" date="2019" name="Int. J. Syst. Evol. Microbiol.">
        <title>The Global Catalogue of Microorganisms (GCM) 10K type strain sequencing project: providing services to taxonomists for standard genome sequencing and annotation.</title>
        <authorList>
            <consortium name="The Broad Institute Genomics Platform"/>
            <consortium name="The Broad Institute Genome Sequencing Center for Infectious Disease"/>
            <person name="Wu L."/>
            <person name="Ma J."/>
        </authorList>
    </citation>
    <scope>NUCLEOTIDE SEQUENCE [LARGE SCALE GENOMIC DNA]</scope>
    <source>
        <strain evidence="2 3">JCM 15481</strain>
    </source>
</reference>
<organism evidence="2 3">
    <name type="scientific">Streptomyces synnematoformans</name>
    <dbReference type="NCBI Taxonomy" id="415721"/>
    <lineage>
        <taxon>Bacteria</taxon>
        <taxon>Bacillati</taxon>
        <taxon>Actinomycetota</taxon>
        <taxon>Actinomycetes</taxon>
        <taxon>Kitasatosporales</taxon>
        <taxon>Streptomycetaceae</taxon>
        <taxon>Streptomyces</taxon>
    </lineage>
</organism>
<evidence type="ECO:0000256" key="1">
    <source>
        <dbReference type="SAM" id="MobiDB-lite"/>
    </source>
</evidence>
<dbReference type="Proteomes" id="UP001500443">
    <property type="component" value="Unassembled WGS sequence"/>
</dbReference>
<comment type="caution">
    <text evidence="2">The sequence shown here is derived from an EMBL/GenBank/DDBJ whole genome shotgun (WGS) entry which is preliminary data.</text>
</comment>
<gene>
    <name evidence="2" type="ORF">GCM10009802_32880</name>
</gene>
<feature type="region of interest" description="Disordered" evidence="1">
    <location>
        <begin position="47"/>
        <end position="77"/>
    </location>
</feature>
<feature type="compositionally biased region" description="Polar residues" evidence="1">
    <location>
        <begin position="64"/>
        <end position="77"/>
    </location>
</feature>
<evidence type="ECO:0000313" key="2">
    <source>
        <dbReference type="EMBL" id="GAA2126735.1"/>
    </source>
</evidence>
<keyword evidence="3" id="KW-1185">Reference proteome</keyword>
<evidence type="ECO:0000313" key="3">
    <source>
        <dbReference type="Proteomes" id="UP001500443"/>
    </source>
</evidence>
<accession>A0ABN2YH46</accession>
<protein>
    <submittedName>
        <fullName evidence="2">Uncharacterized protein</fullName>
    </submittedName>
</protein>